<dbReference type="GeneID" id="6369746"/>
<dbReference type="KEGG" id="vg:6369746"/>
<dbReference type="Proteomes" id="UP000001034">
    <property type="component" value="Segment"/>
</dbReference>
<proteinExistence type="predicted"/>
<sequence>MTLDGGVMTLNQQLKKLIDQHGAANVALAFDALKPAVLTHTLSRDAYKIGKFSRKALRGSARGEEDVRFLFVKRTNIIGTLSRSMVVIPSNAEWVSEVNYSLGDNPEVFALGVGHVWISYPDSHVVFTDESLPTLYMRDTEEELNQLNKTYTPKQWVKLIETYGLNERPKGFFI</sequence>
<organism evidence="1 2">
    <name type="scientific">Ralstonia phage phiRSL1</name>
    <dbReference type="NCBI Taxonomy" id="1980924"/>
    <lineage>
        <taxon>Viruses</taxon>
        <taxon>Duplodnaviria</taxon>
        <taxon>Heunggongvirae</taxon>
        <taxon>Uroviricota</taxon>
        <taxon>Caudoviricetes</taxon>
        <taxon>Mieseafarmvirus</taxon>
        <taxon>Mieseafarmvirus RSL1</taxon>
    </lineage>
</organism>
<reference evidence="1 2" key="1">
    <citation type="journal article" date="2010" name="Virology">
        <title>A jumbo phage infecting the phytopathogen Ralstonia solanacearum defines a new lineage of the Myoviridae family.</title>
        <authorList>
            <person name="Yamada T."/>
            <person name="Satoh S."/>
            <person name="Ishikawa H."/>
            <person name="Fujiwara A."/>
            <person name="Kawasaki T."/>
            <person name="Fujie M."/>
            <person name="Ogata H."/>
        </authorList>
    </citation>
    <scope>NUCLEOTIDE SEQUENCE [LARGE SCALE GENOMIC DNA]</scope>
</reference>
<protein>
    <submittedName>
        <fullName evidence="1">Uncharacterized protein</fullName>
    </submittedName>
</protein>
<evidence type="ECO:0000313" key="2">
    <source>
        <dbReference type="Proteomes" id="UP000001034"/>
    </source>
</evidence>
<name>B2ZXP0_9CAUD</name>
<evidence type="ECO:0000313" key="1">
    <source>
        <dbReference type="EMBL" id="BAG41465.1"/>
    </source>
</evidence>
<dbReference type="RefSeq" id="YP_001949895.1">
    <property type="nucleotide sequence ID" value="NC_010811.2"/>
</dbReference>
<accession>B2ZXP0</accession>
<dbReference type="EMBL" id="AB366653">
    <property type="protein sequence ID" value="BAG41465.1"/>
    <property type="molecule type" value="Genomic_DNA"/>
</dbReference>
<keyword evidence="2" id="KW-1185">Reference proteome</keyword>